<dbReference type="EMBL" id="AFZG01000001">
    <property type="protein sequence ID" value="EHL20284.1"/>
    <property type="molecule type" value="Genomic_DNA"/>
</dbReference>
<comment type="caution">
    <text evidence="1">The sequence shown here is derived from an EMBL/GenBank/DDBJ whole genome shotgun (WGS) entry which is preliminary data.</text>
</comment>
<dbReference type="HOGENOM" id="CLU_3028227_0_0_9"/>
<reference evidence="1 2" key="1">
    <citation type="submission" date="2011-08" db="EMBL/GenBank/DDBJ databases">
        <title>The Genome Sequence of Eubacteriaceae bacterium CM5.</title>
        <authorList>
            <consortium name="The Broad Institute Genome Sequencing Platform"/>
            <person name="Earl A."/>
            <person name="Ward D."/>
            <person name="Feldgarden M."/>
            <person name="Gevers D."/>
            <person name="Sizova M."/>
            <person name="Hazen A."/>
            <person name="Epstein S."/>
            <person name="Young S.K."/>
            <person name="Zeng Q."/>
            <person name="Gargeya S."/>
            <person name="Fitzgerald M."/>
            <person name="Haas B."/>
            <person name="Abouelleil A."/>
            <person name="Alvarado L."/>
            <person name="Arachchi H.M."/>
            <person name="Berlin A."/>
            <person name="Brown A."/>
            <person name="Chapman S.B."/>
            <person name="Chen Z."/>
            <person name="Dunbar C."/>
            <person name="Freedman E."/>
            <person name="Gearin G."/>
            <person name="Gellesch M."/>
            <person name="Goldberg J."/>
            <person name="Griggs A."/>
            <person name="Gujja S."/>
            <person name="Heiman D."/>
            <person name="Howarth C."/>
            <person name="Larson L."/>
            <person name="Lui A."/>
            <person name="MacDonald P.J.P."/>
            <person name="Montmayeur A."/>
            <person name="Murphy C."/>
            <person name="Neiman D."/>
            <person name="Pearson M."/>
            <person name="Priest M."/>
            <person name="Roberts A."/>
            <person name="Saif S."/>
            <person name="Shea T."/>
            <person name="Shenoy N."/>
            <person name="Sisk P."/>
            <person name="Stolte C."/>
            <person name="Sykes S."/>
            <person name="Wortman J."/>
            <person name="Nusbaum C."/>
            <person name="Birren B."/>
        </authorList>
    </citation>
    <scope>NUCLEOTIDE SEQUENCE [LARGE SCALE GENOMIC DNA]</scope>
    <source>
        <strain evidence="1 2">CM5</strain>
    </source>
</reference>
<evidence type="ECO:0000313" key="2">
    <source>
        <dbReference type="Proteomes" id="UP000003379"/>
    </source>
</evidence>
<sequence>MMKTYDYLKIIAQKLARKKDKEKIEEFKIKLDIFLAKDRITAEEYQELNDILEKE</sequence>
<evidence type="ECO:0000313" key="1">
    <source>
        <dbReference type="EMBL" id="EHL20284.1"/>
    </source>
</evidence>
<proteinExistence type="predicted"/>
<gene>
    <name evidence="1" type="ORF">HMPREF9628_00129</name>
</gene>
<organism evidence="1 2">
    <name type="scientific">Peptoanaerobacter stomatis</name>
    <dbReference type="NCBI Taxonomy" id="796937"/>
    <lineage>
        <taxon>Bacteria</taxon>
        <taxon>Bacillati</taxon>
        <taxon>Bacillota</taxon>
        <taxon>Clostridia</taxon>
        <taxon>Peptostreptococcales</taxon>
        <taxon>Filifactoraceae</taxon>
        <taxon>Peptoanaerobacter</taxon>
    </lineage>
</organism>
<protein>
    <submittedName>
        <fullName evidence="1">Uncharacterized protein</fullName>
    </submittedName>
</protein>
<name>G9XA38_9FIRM</name>
<dbReference type="RefSeq" id="WP_009528429.1">
    <property type="nucleotide sequence ID" value="NZ_JBQMYE010000175.1"/>
</dbReference>
<dbReference type="Proteomes" id="UP000003379">
    <property type="component" value="Unassembled WGS sequence"/>
</dbReference>
<dbReference type="AlphaFoldDB" id="G9XA38"/>
<accession>G9XA38</accession>